<feature type="domain" description="PAS" evidence="2">
    <location>
        <begin position="234"/>
        <end position="299"/>
    </location>
</feature>
<dbReference type="Pfam" id="PF20969">
    <property type="entry name" value="MASE11"/>
    <property type="match status" value="1"/>
</dbReference>
<evidence type="ECO:0000259" key="2">
    <source>
        <dbReference type="PROSITE" id="PS50112"/>
    </source>
</evidence>
<dbReference type="OrthoDB" id="6231665at2"/>
<dbReference type="RefSeq" id="WP_133236280.1">
    <property type="nucleotide sequence ID" value="NZ_SOZE01000043.1"/>
</dbReference>
<organism evidence="3 4">
    <name type="scientific">Mucilaginibacter psychrotolerans</name>
    <dbReference type="NCBI Taxonomy" id="1524096"/>
    <lineage>
        <taxon>Bacteria</taxon>
        <taxon>Pseudomonadati</taxon>
        <taxon>Bacteroidota</taxon>
        <taxon>Sphingobacteriia</taxon>
        <taxon>Sphingobacteriales</taxon>
        <taxon>Sphingobacteriaceae</taxon>
        <taxon>Mucilaginibacter</taxon>
    </lineage>
</organism>
<reference evidence="3 4" key="1">
    <citation type="journal article" date="2017" name="Int. J. Syst. Evol. Microbiol.">
        <title>Mucilaginibacterpsychrotolerans sp. nov., isolated from peatlands.</title>
        <authorList>
            <person name="Deng Y."/>
            <person name="Shen L."/>
            <person name="Xu B."/>
            <person name="Liu Y."/>
            <person name="Gu Z."/>
            <person name="Liu H."/>
            <person name="Zhou Y."/>
        </authorList>
    </citation>
    <scope>NUCLEOTIDE SEQUENCE [LARGE SCALE GENOMIC DNA]</scope>
    <source>
        <strain evidence="3 4">NH7-4</strain>
    </source>
</reference>
<proteinExistence type="predicted"/>
<dbReference type="InterPro" id="IPR035965">
    <property type="entry name" value="PAS-like_dom_sf"/>
</dbReference>
<sequence>MKFLCSYPNYLINRYKAGIRLIKQNPSVDEHQIFTYWQNKTFAILLVYIMPACIVVLVPSMILEFREGDHKVVILDVLAFVAVYITALSRQLSYSSRKIIIAAILTVFSFLLMIFMKSLAMGTIYFFALSIFLTLQFSNEMAYSWIITKTVLCLTFTGLFWGNIVSLSQYFNISFYRWVIYTSNFLLLDWIIIITIRQLLGGLEKATIKRAGLYDQLEMEISHKIKQNKLLTQSQAQYKMLFSSSPLPKFLIDKDSKRFKQVNQAAIDHYGYTEAEFLNMQQSDIECPGEMMVNELRHPGEAALFNTIHTTKGNNKIHVEVRSNELIFNDRNAILATTTDVTQSVKNIKAIKEQNEKLQKIAFLQSHVARVPVANIIGLTNLLIDSTSSETEQELIVYLRQSALQLDAVIRNIVKNTEEN</sequence>
<keyword evidence="1" id="KW-1133">Transmembrane helix</keyword>
<feature type="transmembrane region" description="Helical" evidence="1">
    <location>
        <begin position="68"/>
        <end position="87"/>
    </location>
</feature>
<dbReference type="AlphaFoldDB" id="A0A4Y8S456"/>
<dbReference type="Pfam" id="PF13426">
    <property type="entry name" value="PAS_9"/>
    <property type="match status" value="1"/>
</dbReference>
<keyword evidence="4" id="KW-1185">Reference proteome</keyword>
<feature type="transmembrane region" description="Helical" evidence="1">
    <location>
        <begin position="151"/>
        <end position="172"/>
    </location>
</feature>
<keyword evidence="1" id="KW-0812">Transmembrane</keyword>
<dbReference type="EMBL" id="SOZE01000043">
    <property type="protein sequence ID" value="TFF33516.1"/>
    <property type="molecule type" value="Genomic_DNA"/>
</dbReference>
<evidence type="ECO:0000313" key="4">
    <source>
        <dbReference type="Proteomes" id="UP000297540"/>
    </source>
</evidence>
<dbReference type="Gene3D" id="3.30.450.20">
    <property type="entry name" value="PAS domain"/>
    <property type="match status" value="1"/>
</dbReference>
<dbReference type="SUPFAM" id="SSF55785">
    <property type="entry name" value="PYP-like sensor domain (PAS domain)"/>
    <property type="match status" value="1"/>
</dbReference>
<keyword evidence="1" id="KW-0472">Membrane</keyword>
<gene>
    <name evidence="3" type="ORF">E2R66_25415</name>
</gene>
<feature type="transmembrane region" description="Helical" evidence="1">
    <location>
        <begin position="42"/>
        <end position="62"/>
    </location>
</feature>
<feature type="transmembrane region" description="Helical" evidence="1">
    <location>
        <begin position="178"/>
        <end position="200"/>
    </location>
</feature>
<name>A0A4Y8S456_9SPHI</name>
<feature type="transmembrane region" description="Helical" evidence="1">
    <location>
        <begin position="122"/>
        <end position="139"/>
    </location>
</feature>
<evidence type="ECO:0000256" key="1">
    <source>
        <dbReference type="SAM" id="Phobius"/>
    </source>
</evidence>
<dbReference type="PROSITE" id="PS50112">
    <property type="entry name" value="PAS"/>
    <property type="match status" value="1"/>
</dbReference>
<dbReference type="InterPro" id="IPR000014">
    <property type="entry name" value="PAS"/>
</dbReference>
<dbReference type="NCBIfam" id="TIGR00229">
    <property type="entry name" value="sensory_box"/>
    <property type="match status" value="1"/>
</dbReference>
<dbReference type="Proteomes" id="UP000297540">
    <property type="component" value="Unassembled WGS sequence"/>
</dbReference>
<accession>A0A4Y8S456</accession>
<dbReference type="InterPro" id="IPR048437">
    <property type="entry name" value="MASE11"/>
</dbReference>
<protein>
    <submittedName>
        <fullName evidence="3">PAS domain S-box protein</fullName>
    </submittedName>
</protein>
<comment type="caution">
    <text evidence="3">The sequence shown here is derived from an EMBL/GenBank/DDBJ whole genome shotgun (WGS) entry which is preliminary data.</text>
</comment>
<evidence type="ECO:0000313" key="3">
    <source>
        <dbReference type="EMBL" id="TFF33516.1"/>
    </source>
</evidence>